<feature type="compositionally biased region" description="Low complexity" evidence="1">
    <location>
        <begin position="32"/>
        <end position="47"/>
    </location>
</feature>
<accession>A0AAQ3QD07</accession>
<organism evidence="3 4">
    <name type="scientific">Canna indica</name>
    <name type="common">Indian-shot</name>
    <dbReference type="NCBI Taxonomy" id="4628"/>
    <lineage>
        <taxon>Eukaryota</taxon>
        <taxon>Viridiplantae</taxon>
        <taxon>Streptophyta</taxon>
        <taxon>Embryophyta</taxon>
        <taxon>Tracheophyta</taxon>
        <taxon>Spermatophyta</taxon>
        <taxon>Magnoliopsida</taxon>
        <taxon>Liliopsida</taxon>
        <taxon>Zingiberales</taxon>
        <taxon>Cannaceae</taxon>
        <taxon>Canna</taxon>
    </lineage>
</organism>
<dbReference type="EMBL" id="CP136893">
    <property type="protein sequence ID" value="WOL03960.1"/>
    <property type="molecule type" value="Genomic_DNA"/>
</dbReference>
<dbReference type="InterPro" id="IPR057710">
    <property type="entry name" value="DUF7950"/>
</dbReference>
<dbReference type="PANTHER" id="PTHR33595">
    <property type="entry name" value="VON WILLEBRAND FACTOR A DOMAIN PROTEIN"/>
    <property type="match status" value="1"/>
</dbReference>
<reference evidence="3 4" key="1">
    <citation type="submission" date="2023-10" db="EMBL/GenBank/DDBJ databases">
        <title>Chromosome-scale genome assembly provides insights into flower coloration mechanisms of Canna indica.</title>
        <authorList>
            <person name="Li C."/>
        </authorList>
    </citation>
    <scope>NUCLEOTIDE SEQUENCE [LARGE SCALE GENOMIC DNA]</scope>
    <source>
        <tissue evidence="3">Flower</tissue>
    </source>
</reference>
<proteinExistence type="predicted"/>
<dbReference type="AlphaFoldDB" id="A0AAQ3QD07"/>
<feature type="compositionally biased region" description="Pro residues" evidence="1">
    <location>
        <begin position="21"/>
        <end position="31"/>
    </location>
</feature>
<evidence type="ECO:0000256" key="1">
    <source>
        <dbReference type="SAM" id="MobiDB-lite"/>
    </source>
</evidence>
<sequence length="299" mass="32049">MFRPVDMAKTHEILARFRPIAPKPSPPPPPLADGAPKSATPPAAATTGSLHLCGPRPCRARKRGRGNLGSAPGKRQRTILPAGATPPSAYPTVIPFSAPAPRKSGGELLSLSLLPRPSEAVPVEQDLLQKLQEPKVIAPQPVRPVGSSISVALISPLNNAVPPVPVSRRPEEVEEEVESDALPAVVSDSRNRVRLANSAYKEMVGQPECPWLDSMMLSNGSGGVPRRISGEVMLDLEESSVPKTSTGFSCRVRIEWACNGKKNFVNAPCSVIRLFCESKDYLFAWRFDTSKASGSHCKA</sequence>
<evidence type="ECO:0000313" key="4">
    <source>
        <dbReference type="Proteomes" id="UP001327560"/>
    </source>
</evidence>
<dbReference type="Pfam" id="PF25821">
    <property type="entry name" value="DUF7950"/>
    <property type="match status" value="1"/>
</dbReference>
<protein>
    <recommendedName>
        <fullName evidence="2">DUF7950 domain-containing protein</fullName>
    </recommendedName>
</protein>
<dbReference type="PANTHER" id="PTHR33595:SF3">
    <property type="entry name" value="PAS DOMAIN-CONTAINING PROTEIN"/>
    <property type="match status" value="1"/>
</dbReference>
<evidence type="ECO:0000259" key="2">
    <source>
        <dbReference type="Pfam" id="PF25821"/>
    </source>
</evidence>
<feature type="region of interest" description="Disordered" evidence="1">
    <location>
        <begin position="14"/>
        <end position="86"/>
    </location>
</feature>
<feature type="domain" description="DUF7950" evidence="2">
    <location>
        <begin position="171"/>
        <end position="292"/>
    </location>
</feature>
<dbReference type="Proteomes" id="UP001327560">
    <property type="component" value="Chromosome 4"/>
</dbReference>
<evidence type="ECO:0000313" key="3">
    <source>
        <dbReference type="EMBL" id="WOL03960.1"/>
    </source>
</evidence>
<name>A0AAQ3QD07_9LILI</name>
<keyword evidence="4" id="KW-1185">Reference proteome</keyword>
<gene>
    <name evidence="3" type="ORF">Cni_G12680</name>
</gene>